<dbReference type="InterPro" id="IPR039425">
    <property type="entry name" value="RNA_pol_sigma-70-like"/>
</dbReference>
<protein>
    <submittedName>
        <fullName evidence="8">Sigma-24 (FecI-like)</fullName>
    </submittedName>
</protein>
<dbReference type="Pfam" id="PF04545">
    <property type="entry name" value="Sigma70_r4"/>
    <property type="match status" value="1"/>
</dbReference>
<name>A0A158CUH2_9BURK</name>
<evidence type="ECO:0000256" key="2">
    <source>
        <dbReference type="ARBA" id="ARBA00023015"/>
    </source>
</evidence>
<dbReference type="GO" id="GO:0006352">
    <property type="term" value="P:DNA-templated transcription initiation"/>
    <property type="evidence" value="ECO:0007669"/>
    <property type="project" value="InterPro"/>
</dbReference>
<dbReference type="GO" id="GO:0016987">
    <property type="term" value="F:sigma factor activity"/>
    <property type="evidence" value="ECO:0007669"/>
    <property type="project" value="UniProtKB-KW"/>
</dbReference>
<feature type="domain" description="RNA polymerase sigma-70 region 4" evidence="7">
    <location>
        <begin position="158"/>
        <end position="206"/>
    </location>
</feature>
<dbReference type="InterPro" id="IPR013324">
    <property type="entry name" value="RNA_pol_sigma_r3/r4-like"/>
</dbReference>
<evidence type="ECO:0000313" key="9">
    <source>
        <dbReference type="Proteomes" id="UP000054596"/>
    </source>
</evidence>
<dbReference type="SUPFAM" id="SSF88659">
    <property type="entry name" value="Sigma3 and sigma4 domains of RNA polymerase sigma factors"/>
    <property type="match status" value="1"/>
</dbReference>
<keyword evidence="2" id="KW-0805">Transcription regulation</keyword>
<dbReference type="InterPro" id="IPR014284">
    <property type="entry name" value="RNA_pol_sigma-70_dom"/>
</dbReference>
<comment type="similarity">
    <text evidence="1">Belongs to the sigma-70 factor family. ECF subfamily.</text>
</comment>
<evidence type="ECO:0000256" key="1">
    <source>
        <dbReference type="ARBA" id="ARBA00010641"/>
    </source>
</evidence>
<dbReference type="InterPro" id="IPR036388">
    <property type="entry name" value="WH-like_DNA-bd_sf"/>
</dbReference>
<dbReference type="AlphaFoldDB" id="A0A158CUH2"/>
<proteinExistence type="inferred from homology"/>
<keyword evidence="9" id="KW-1185">Reference proteome</keyword>
<dbReference type="PANTHER" id="PTHR43133:SF62">
    <property type="entry name" value="RNA POLYMERASE SIGMA FACTOR SIGZ"/>
    <property type="match status" value="1"/>
</dbReference>
<dbReference type="CDD" id="cd06171">
    <property type="entry name" value="Sigma70_r4"/>
    <property type="match status" value="1"/>
</dbReference>
<accession>A0A158CUH2</accession>
<dbReference type="SUPFAM" id="SSF88946">
    <property type="entry name" value="Sigma2 domain of RNA polymerase sigma factors"/>
    <property type="match status" value="1"/>
</dbReference>
<evidence type="ECO:0000256" key="3">
    <source>
        <dbReference type="ARBA" id="ARBA00023082"/>
    </source>
</evidence>
<evidence type="ECO:0000256" key="5">
    <source>
        <dbReference type="ARBA" id="ARBA00023163"/>
    </source>
</evidence>
<dbReference type="Gene3D" id="1.10.1740.10">
    <property type="match status" value="1"/>
</dbReference>
<dbReference type="NCBIfam" id="TIGR02937">
    <property type="entry name" value="sigma70-ECF"/>
    <property type="match status" value="1"/>
</dbReference>
<keyword evidence="4" id="KW-0238">DNA-binding</keyword>
<feature type="domain" description="RNA polymerase sigma-70 region 2" evidence="6">
    <location>
        <begin position="56"/>
        <end position="123"/>
    </location>
</feature>
<dbReference type="Proteomes" id="UP000054596">
    <property type="component" value="Unassembled WGS sequence"/>
</dbReference>
<reference evidence="8" key="1">
    <citation type="submission" date="2016-01" db="EMBL/GenBank/DDBJ databases">
        <authorList>
            <person name="Peeters C."/>
        </authorList>
    </citation>
    <scope>NUCLEOTIDE SEQUENCE [LARGE SCALE GENOMIC DNA]</scope>
    <source>
        <strain evidence="8">LMG 29325</strain>
    </source>
</reference>
<evidence type="ECO:0000256" key="4">
    <source>
        <dbReference type="ARBA" id="ARBA00023125"/>
    </source>
</evidence>
<dbReference type="Pfam" id="PF04542">
    <property type="entry name" value="Sigma70_r2"/>
    <property type="match status" value="1"/>
</dbReference>
<dbReference type="STRING" id="1777143.AWB82_05846"/>
<evidence type="ECO:0000313" key="8">
    <source>
        <dbReference type="EMBL" id="SAK86033.1"/>
    </source>
</evidence>
<comment type="caution">
    <text evidence="8">The sequence shown here is derived from an EMBL/GenBank/DDBJ whole genome shotgun (WGS) entry which is preliminary data.</text>
</comment>
<dbReference type="InterPro" id="IPR007627">
    <property type="entry name" value="RNA_pol_sigma70_r2"/>
</dbReference>
<keyword evidence="5" id="KW-0804">Transcription</keyword>
<dbReference type="Gene3D" id="1.10.10.10">
    <property type="entry name" value="Winged helix-like DNA-binding domain superfamily/Winged helix DNA-binding domain"/>
    <property type="match status" value="1"/>
</dbReference>
<dbReference type="EMBL" id="FCOJ02000058">
    <property type="protein sequence ID" value="SAK86033.1"/>
    <property type="molecule type" value="Genomic_DNA"/>
</dbReference>
<dbReference type="PANTHER" id="PTHR43133">
    <property type="entry name" value="RNA POLYMERASE ECF-TYPE SIGMA FACTO"/>
    <property type="match status" value="1"/>
</dbReference>
<evidence type="ECO:0000259" key="7">
    <source>
        <dbReference type="Pfam" id="PF04545"/>
    </source>
</evidence>
<keyword evidence="3" id="KW-0731">Sigma factor</keyword>
<dbReference type="InterPro" id="IPR007630">
    <property type="entry name" value="RNA_pol_sigma70_r4"/>
</dbReference>
<dbReference type="InterPro" id="IPR013325">
    <property type="entry name" value="RNA_pol_sigma_r2"/>
</dbReference>
<organism evidence="8 9">
    <name type="scientific">Caballeronia glebae</name>
    <dbReference type="NCBI Taxonomy" id="1777143"/>
    <lineage>
        <taxon>Bacteria</taxon>
        <taxon>Pseudomonadati</taxon>
        <taxon>Pseudomonadota</taxon>
        <taxon>Betaproteobacteria</taxon>
        <taxon>Burkholderiales</taxon>
        <taxon>Burkholderiaceae</taxon>
        <taxon>Caballeronia</taxon>
    </lineage>
</organism>
<gene>
    <name evidence="8" type="ORF">AWB82_05846</name>
</gene>
<evidence type="ECO:0000259" key="6">
    <source>
        <dbReference type="Pfam" id="PF04542"/>
    </source>
</evidence>
<sequence length="211" mass="23886">MPQCDTLNLLMTDTFSGSTGNVDPGSPGDADRLRRERIDQMLAKVAKGDEQAFAELYRATSARVFGVIVRMIRDRGEAEDILQEVFATAWRRADTFDPARGSAITWLLTLGRNRTIDRMRQHREELLGEHDASEIADEAPTPAVAAESSQERRRLEWCLDRLEPQQKSAIREAFFTGATYSELAQRLAVPLGTMKSWIRRSLMQLKTCLEQ</sequence>
<dbReference type="GO" id="GO:0003677">
    <property type="term" value="F:DNA binding"/>
    <property type="evidence" value="ECO:0007669"/>
    <property type="project" value="UniProtKB-KW"/>
</dbReference>